<protein>
    <recommendedName>
        <fullName evidence="1">Carrier domain-containing protein</fullName>
    </recommendedName>
</protein>
<dbReference type="Proteomes" id="UP000703661">
    <property type="component" value="Unassembled WGS sequence"/>
</dbReference>
<reference evidence="2" key="1">
    <citation type="journal article" date="2020" name="Fungal Divers.">
        <title>Resolving the Mortierellaceae phylogeny through synthesis of multi-gene phylogenetics and phylogenomics.</title>
        <authorList>
            <person name="Vandepol N."/>
            <person name="Liber J."/>
            <person name="Desiro A."/>
            <person name="Na H."/>
            <person name="Kennedy M."/>
            <person name="Barry K."/>
            <person name="Grigoriev I.V."/>
            <person name="Miller A.N."/>
            <person name="O'Donnell K."/>
            <person name="Stajich J.E."/>
            <person name="Bonito G."/>
        </authorList>
    </citation>
    <scope>NUCLEOTIDE SEQUENCE</scope>
    <source>
        <strain evidence="2">NRRL 2769</strain>
    </source>
</reference>
<proteinExistence type="predicted"/>
<gene>
    <name evidence="2" type="ORF">BGZ80_006292</name>
</gene>
<dbReference type="AlphaFoldDB" id="A0A9P6N3Q7"/>
<dbReference type="PROSITE" id="PS50075">
    <property type="entry name" value="CARRIER"/>
    <property type="match status" value="1"/>
</dbReference>
<feature type="domain" description="Carrier" evidence="1">
    <location>
        <begin position="62"/>
        <end position="142"/>
    </location>
</feature>
<keyword evidence="3" id="KW-1185">Reference proteome</keyword>
<comment type="caution">
    <text evidence="2">The sequence shown here is derived from an EMBL/GenBank/DDBJ whole genome shotgun (WGS) entry which is preliminary data.</text>
</comment>
<dbReference type="InterPro" id="IPR009081">
    <property type="entry name" value="PP-bd_ACP"/>
</dbReference>
<sequence>MIRQARASYSAIRRFAILSKVAASAPTITTIPKKSSVVNNAVFQRTFSSTSLNYSSSTVNQENVQGLVFDTVAKLMQINESEDKGRLTLQTHMESDLGMDVFKKYQLFDRIEREIGVVDISVEAADKAQTLGDVVDLVYKTPVTKSD</sequence>
<evidence type="ECO:0000313" key="3">
    <source>
        <dbReference type="Proteomes" id="UP000703661"/>
    </source>
</evidence>
<dbReference type="Gene3D" id="1.10.1200.10">
    <property type="entry name" value="ACP-like"/>
    <property type="match status" value="1"/>
</dbReference>
<dbReference type="EMBL" id="JAAAID010000031">
    <property type="protein sequence ID" value="KAG0024067.1"/>
    <property type="molecule type" value="Genomic_DNA"/>
</dbReference>
<name>A0A9P6N3Q7_9FUNG</name>
<evidence type="ECO:0000313" key="2">
    <source>
        <dbReference type="EMBL" id="KAG0024067.1"/>
    </source>
</evidence>
<dbReference type="SUPFAM" id="SSF47336">
    <property type="entry name" value="ACP-like"/>
    <property type="match status" value="1"/>
</dbReference>
<evidence type="ECO:0000259" key="1">
    <source>
        <dbReference type="PROSITE" id="PS50075"/>
    </source>
</evidence>
<organism evidence="2 3">
    <name type="scientific">Entomortierella chlamydospora</name>
    <dbReference type="NCBI Taxonomy" id="101097"/>
    <lineage>
        <taxon>Eukaryota</taxon>
        <taxon>Fungi</taxon>
        <taxon>Fungi incertae sedis</taxon>
        <taxon>Mucoromycota</taxon>
        <taxon>Mortierellomycotina</taxon>
        <taxon>Mortierellomycetes</taxon>
        <taxon>Mortierellales</taxon>
        <taxon>Mortierellaceae</taxon>
        <taxon>Entomortierella</taxon>
    </lineage>
</organism>
<dbReference type="InterPro" id="IPR036736">
    <property type="entry name" value="ACP-like_sf"/>
</dbReference>
<accession>A0A9P6N3Q7</accession>